<dbReference type="InterPro" id="IPR029063">
    <property type="entry name" value="SAM-dependent_MTases_sf"/>
</dbReference>
<dbReference type="AlphaFoldDB" id="A0A5C4XHF4"/>
<accession>A0A5C4XHF4</accession>
<dbReference type="SUPFAM" id="SSF53335">
    <property type="entry name" value="S-adenosyl-L-methionine-dependent methyltransferases"/>
    <property type="match status" value="1"/>
</dbReference>
<evidence type="ECO:0000313" key="7">
    <source>
        <dbReference type="EMBL" id="TNM62321.1"/>
    </source>
</evidence>
<dbReference type="EMBL" id="VDMN01000004">
    <property type="protein sequence ID" value="TNM62321.1"/>
    <property type="molecule type" value="Genomic_DNA"/>
</dbReference>
<comment type="similarity">
    <text evidence="1">Belongs to the CFA/CMAS family.</text>
</comment>
<keyword evidence="3 7" id="KW-0808">Transferase</keyword>
<dbReference type="InterPro" id="IPR050723">
    <property type="entry name" value="CFA/CMAS"/>
</dbReference>
<gene>
    <name evidence="7" type="ORF">FHP24_19790</name>
</gene>
<protein>
    <submittedName>
        <fullName evidence="7">Class I SAM-dependent methyltransferase</fullName>
    </submittedName>
</protein>
<evidence type="ECO:0000256" key="5">
    <source>
        <dbReference type="ARBA" id="ARBA00023098"/>
    </source>
</evidence>
<dbReference type="Gene3D" id="3.40.50.150">
    <property type="entry name" value="Vaccinia Virus protein VP39"/>
    <property type="match status" value="1"/>
</dbReference>
<sequence length="403" mass="46308">MSDVDHKFEMPVQSFSLFEKILCRWADRLTAGQLTLIFPSGRKARFLGETSGPTAMIEFRTMRPLRRLAAGGSLGFATSYLEGEWETPDLGAVMDLAIANDGRWHEMMKASPFAALLARMRHRLNRNSKAGSRRNIAYHYDLGNEFYGLWLDETMTYSSALFAQPRAHLAEAQKAKYRRIIEELHIGKDDHVLEIGCGWGGFAEEAIRATGCRVTGLTLSKEQAAFTKTRLKQAGLSDRADIRLEDYRDCQGTFTKVVSIEMFEAVGEENWRTYFDQVRSLLSPTGQAIIQVITIAEDRFAHYRSDADFIQTYIFPGGMLPSIPAFENAAQKAYLSVEDSFRFGRDYEHTLLLWDKSFRENWQRIMSLGFDERFFRMWHYYLQYCAAGFRTGRLDVVQFRLAR</sequence>
<proteinExistence type="inferred from homology"/>
<keyword evidence="8" id="KW-1185">Reference proteome</keyword>
<comment type="caution">
    <text evidence="7">The sequence shown here is derived from an EMBL/GenBank/DDBJ whole genome shotgun (WGS) entry which is preliminary data.</text>
</comment>
<dbReference type="GO" id="GO:0008610">
    <property type="term" value="P:lipid biosynthetic process"/>
    <property type="evidence" value="ECO:0007669"/>
    <property type="project" value="InterPro"/>
</dbReference>
<dbReference type="PIRSF" id="PIRSF003085">
    <property type="entry name" value="CMAS"/>
    <property type="match status" value="1"/>
</dbReference>
<keyword evidence="4" id="KW-0949">S-adenosyl-L-methionine</keyword>
<evidence type="ECO:0000313" key="8">
    <source>
        <dbReference type="Proteomes" id="UP000311605"/>
    </source>
</evidence>
<name>A0A5C4XHF4_9HYPH</name>
<evidence type="ECO:0000256" key="6">
    <source>
        <dbReference type="PIRSR" id="PIRSR003085-1"/>
    </source>
</evidence>
<dbReference type="GO" id="GO:0008168">
    <property type="term" value="F:methyltransferase activity"/>
    <property type="evidence" value="ECO:0007669"/>
    <property type="project" value="UniProtKB-KW"/>
</dbReference>
<evidence type="ECO:0000256" key="3">
    <source>
        <dbReference type="ARBA" id="ARBA00022679"/>
    </source>
</evidence>
<evidence type="ECO:0000256" key="4">
    <source>
        <dbReference type="ARBA" id="ARBA00022691"/>
    </source>
</evidence>
<dbReference type="Proteomes" id="UP000311605">
    <property type="component" value="Unassembled WGS sequence"/>
</dbReference>
<keyword evidence="2 7" id="KW-0489">Methyltransferase</keyword>
<organism evidence="7 8">
    <name type="scientific">Aliirhizobium smilacinae</name>
    <dbReference type="NCBI Taxonomy" id="1395944"/>
    <lineage>
        <taxon>Bacteria</taxon>
        <taxon>Pseudomonadati</taxon>
        <taxon>Pseudomonadota</taxon>
        <taxon>Alphaproteobacteria</taxon>
        <taxon>Hyphomicrobiales</taxon>
        <taxon>Rhizobiaceae</taxon>
        <taxon>Aliirhizobium</taxon>
    </lineage>
</organism>
<dbReference type="RefSeq" id="WP_139677946.1">
    <property type="nucleotide sequence ID" value="NZ_VDMN01000004.1"/>
</dbReference>
<dbReference type="PANTHER" id="PTHR43667:SF2">
    <property type="entry name" value="FATTY ACID C-METHYL TRANSFERASE"/>
    <property type="match status" value="1"/>
</dbReference>
<evidence type="ECO:0000256" key="2">
    <source>
        <dbReference type="ARBA" id="ARBA00022603"/>
    </source>
</evidence>
<dbReference type="GO" id="GO:0032259">
    <property type="term" value="P:methylation"/>
    <property type="evidence" value="ECO:0007669"/>
    <property type="project" value="UniProtKB-KW"/>
</dbReference>
<keyword evidence="5" id="KW-0443">Lipid metabolism</keyword>
<dbReference type="CDD" id="cd02440">
    <property type="entry name" value="AdoMet_MTases"/>
    <property type="match status" value="1"/>
</dbReference>
<dbReference type="PANTHER" id="PTHR43667">
    <property type="entry name" value="CYCLOPROPANE-FATTY-ACYL-PHOSPHOLIPID SYNTHASE"/>
    <property type="match status" value="1"/>
</dbReference>
<evidence type="ECO:0000256" key="1">
    <source>
        <dbReference type="ARBA" id="ARBA00010815"/>
    </source>
</evidence>
<reference evidence="7 8" key="1">
    <citation type="submission" date="2019-06" db="EMBL/GenBank/DDBJ databases">
        <title>The draft genome of Rhizobium smilacinae PTYR-5.</title>
        <authorList>
            <person name="Liu L."/>
            <person name="Li L."/>
            <person name="Zhang X."/>
        </authorList>
    </citation>
    <scope>NUCLEOTIDE SEQUENCE [LARGE SCALE GENOMIC DNA]</scope>
    <source>
        <strain evidence="7 8">PTYR-5</strain>
    </source>
</reference>
<feature type="active site" evidence="6">
    <location>
        <position position="385"/>
    </location>
</feature>
<dbReference type="InterPro" id="IPR003333">
    <property type="entry name" value="CMAS"/>
</dbReference>
<dbReference type="Pfam" id="PF02353">
    <property type="entry name" value="CMAS"/>
    <property type="match status" value="1"/>
</dbReference>
<dbReference type="OrthoDB" id="9782855at2"/>